<dbReference type="Proteomes" id="UP001140949">
    <property type="component" value="Unassembled WGS sequence"/>
</dbReference>
<sequence>MMWRIYKCYCNIASIVKIHELSNALKVNDDITFYQLCAGASFSLRGANEEKLTPKWYRDYGWRVIF</sequence>
<organism evidence="1 2">
    <name type="scientific">Iris pallida</name>
    <name type="common">Sweet iris</name>
    <dbReference type="NCBI Taxonomy" id="29817"/>
    <lineage>
        <taxon>Eukaryota</taxon>
        <taxon>Viridiplantae</taxon>
        <taxon>Streptophyta</taxon>
        <taxon>Embryophyta</taxon>
        <taxon>Tracheophyta</taxon>
        <taxon>Spermatophyta</taxon>
        <taxon>Magnoliopsida</taxon>
        <taxon>Liliopsida</taxon>
        <taxon>Asparagales</taxon>
        <taxon>Iridaceae</taxon>
        <taxon>Iridoideae</taxon>
        <taxon>Irideae</taxon>
        <taxon>Iris</taxon>
    </lineage>
</organism>
<evidence type="ECO:0000313" key="2">
    <source>
        <dbReference type="Proteomes" id="UP001140949"/>
    </source>
</evidence>
<dbReference type="AlphaFoldDB" id="A0AAX6H858"/>
<comment type="caution">
    <text evidence="1">The sequence shown here is derived from an EMBL/GenBank/DDBJ whole genome shotgun (WGS) entry which is preliminary data.</text>
</comment>
<proteinExistence type="predicted"/>
<reference evidence="1" key="1">
    <citation type="journal article" date="2023" name="GigaByte">
        <title>Genome assembly of the bearded iris, Iris pallida Lam.</title>
        <authorList>
            <person name="Bruccoleri R.E."/>
            <person name="Oakeley E.J."/>
            <person name="Faust A.M.E."/>
            <person name="Altorfer M."/>
            <person name="Dessus-Babus S."/>
            <person name="Burckhardt D."/>
            <person name="Oertli M."/>
            <person name="Naumann U."/>
            <person name="Petersen F."/>
            <person name="Wong J."/>
        </authorList>
    </citation>
    <scope>NUCLEOTIDE SEQUENCE</scope>
    <source>
        <strain evidence="1">GSM-AAB239-AS_SAM_17_03QT</strain>
    </source>
</reference>
<gene>
    <name evidence="1" type="ORF">M6B38_324230</name>
</gene>
<keyword evidence="2" id="KW-1185">Reference proteome</keyword>
<accession>A0AAX6H858</accession>
<protein>
    <submittedName>
        <fullName evidence="1">Uncharacterized protein</fullName>
    </submittedName>
</protein>
<name>A0AAX6H858_IRIPA</name>
<evidence type="ECO:0000313" key="1">
    <source>
        <dbReference type="EMBL" id="KAJ6837023.1"/>
    </source>
</evidence>
<dbReference type="EMBL" id="JANAVB010011598">
    <property type="protein sequence ID" value="KAJ6837023.1"/>
    <property type="molecule type" value="Genomic_DNA"/>
</dbReference>
<reference evidence="1" key="2">
    <citation type="submission" date="2023-04" db="EMBL/GenBank/DDBJ databases">
        <authorList>
            <person name="Bruccoleri R.E."/>
            <person name="Oakeley E.J."/>
            <person name="Faust A.-M."/>
            <person name="Dessus-Babus S."/>
            <person name="Altorfer M."/>
            <person name="Burckhardt D."/>
            <person name="Oertli M."/>
            <person name="Naumann U."/>
            <person name="Petersen F."/>
            <person name="Wong J."/>
        </authorList>
    </citation>
    <scope>NUCLEOTIDE SEQUENCE</scope>
    <source>
        <strain evidence="1">GSM-AAB239-AS_SAM_17_03QT</strain>
        <tissue evidence="1">Leaf</tissue>
    </source>
</reference>